<keyword evidence="3" id="KW-1185">Reference proteome</keyword>
<keyword evidence="1" id="KW-0472">Membrane</keyword>
<proteinExistence type="predicted"/>
<keyword evidence="1" id="KW-0812">Transmembrane</keyword>
<keyword evidence="1" id="KW-1133">Transmembrane helix</keyword>
<dbReference type="EMBL" id="JALJOQ010000063">
    <property type="protein sequence ID" value="KAK9803048.1"/>
    <property type="molecule type" value="Genomic_DNA"/>
</dbReference>
<dbReference type="Proteomes" id="UP001465755">
    <property type="component" value="Unassembled WGS sequence"/>
</dbReference>
<evidence type="ECO:0000256" key="1">
    <source>
        <dbReference type="SAM" id="Phobius"/>
    </source>
</evidence>
<protein>
    <submittedName>
        <fullName evidence="2">Uncharacterized protein</fullName>
    </submittedName>
</protein>
<gene>
    <name evidence="2" type="ORF">WJX73_001213</name>
</gene>
<dbReference type="AlphaFoldDB" id="A0AAW1P3C0"/>
<accession>A0AAW1P3C0</accession>
<sequence>MQEVIKAARAVDVEAARLALRACLAVCQDLRRPADKVVKCIREIQQRCNTAAAQTGKARDSCNAVCSVVQRKVSEGEVHSRQEAVDYRSAGDDLWWWSVVLPFTGVGLLVAPFTAMAMKHHWDRSDELQQDALDYGVSGSG</sequence>
<reference evidence="2 3" key="1">
    <citation type="journal article" date="2024" name="Nat. Commun.">
        <title>Phylogenomics reveals the evolutionary origins of lichenization in chlorophyte algae.</title>
        <authorList>
            <person name="Puginier C."/>
            <person name="Libourel C."/>
            <person name="Otte J."/>
            <person name="Skaloud P."/>
            <person name="Haon M."/>
            <person name="Grisel S."/>
            <person name="Petersen M."/>
            <person name="Berrin J.G."/>
            <person name="Delaux P.M."/>
            <person name="Dal Grande F."/>
            <person name="Keller J."/>
        </authorList>
    </citation>
    <scope>NUCLEOTIDE SEQUENCE [LARGE SCALE GENOMIC DNA]</scope>
    <source>
        <strain evidence="2 3">SAG 2036</strain>
    </source>
</reference>
<organism evidence="2 3">
    <name type="scientific">Symbiochloris irregularis</name>
    <dbReference type="NCBI Taxonomy" id="706552"/>
    <lineage>
        <taxon>Eukaryota</taxon>
        <taxon>Viridiplantae</taxon>
        <taxon>Chlorophyta</taxon>
        <taxon>core chlorophytes</taxon>
        <taxon>Trebouxiophyceae</taxon>
        <taxon>Trebouxiales</taxon>
        <taxon>Trebouxiaceae</taxon>
        <taxon>Symbiochloris</taxon>
    </lineage>
</organism>
<evidence type="ECO:0000313" key="2">
    <source>
        <dbReference type="EMBL" id="KAK9803048.1"/>
    </source>
</evidence>
<comment type="caution">
    <text evidence="2">The sequence shown here is derived from an EMBL/GenBank/DDBJ whole genome shotgun (WGS) entry which is preliminary data.</text>
</comment>
<feature type="transmembrane region" description="Helical" evidence="1">
    <location>
        <begin position="94"/>
        <end position="115"/>
    </location>
</feature>
<name>A0AAW1P3C0_9CHLO</name>
<evidence type="ECO:0000313" key="3">
    <source>
        <dbReference type="Proteomes" id="UP001465755"/>
    </source>
</evidence>